<reference evidence="2" key="1">
    <citation type="submission" date="2005-08" db="EMBL/GenBank/DDBJ databases">
        <title>Complete sequence of Chlorobium chlorochromatii CaD3.</title>
        <authorList>
            <person name="Copeland A."/>
            <person name="Lucas S."/>
            <person name="Lapidus A."/>
            <person name="Barry K."/>
            <person name="Detter J.C."/>
            <person name="Glavina T."/>
            <person name="Hammon N."/>
            <person name="Israni S."/>
            <person name="Pitluck S."/>
            <person name="Bryant D."/>
            <person name="Schmutz J."/>
            <person name="Larimer F."/>
            <person name="Land M."/>
            <person name="Kyrpides N."/>
            <person name="Ivanova N."/>
            <person name="Richardson P."/>
        </authorList>
    </citation>
    <scope>NUCLEOTIDE SEQUENCE [LARGE SCALE GENOMIC DNA]</scope>
    <source>
        <strain evidence="2">CaD3</strain>
    </source>
</reference>
<sequence>MNPLLHHHFFNQNSNAVIFPCEKAVWYYLPQIRADLAIELVATGMTQSSAAKKLGVTPAAISQYIHKKRGMQPNKSAEYLAQIKQAVAVICKGTAPADLQRLVCSCCHLLQKASDEHAEACGGGQD</sequence>
<dbReference type="CDD" id="cd00093">
    <property type="entry name" value="HTH_XRE"/>
    <property type="match status" value="1"/>
</dbReference>
<proteinExistence type="predicted"/>
<dbReference type="PANTHER" id="PTHR40730:SF3">
    <property type="entry name" value="HTH CRO_C1-TYPE DOMAIN-CONTAINING PROTEIN"/>
    <property type="match status" value="1"/>
</dbReference>
<dbReference type="SUPFAM" id="SSF47413">
    <property type="entry name" value="lambda repressor-like DNA-binding domains"/>
    <property type="match status" value="1"/>
</dbReference>
<organism evidence="2">
    <name type="scientific">Chlorobium chlorochromatii (strain CaD3)</name>
    <dbReference type="NCBI Taxonomy" id="340177"/>
    <lineage>
        <taxon>Bacteria</taxon>
        <taxon>Pseudomonadati</taxon>
        <taxon>Chlorobiota</taxon>
        <taxon>Chlorobiia</taxon>
        <taxon>Chlorobiales</taxon>
        <taxon>Chlorobiaceae</taxon>
        <taxon>Chlorobium/Pelodictyon group</taxon>
        <taxon>Chlorobium</taxon>
    </lineage>
</organism>
<dbReference type="STRING" id="340177.Cag_0295"/>
<dbReference type="Pfam" id="PF01381">
    <property type="entry name" value="HTH_3"/>
    <property type="match status" value="1"/>
</dbReference>
<name>Q3ATV4_CHLCH</name>
<dbReference type="AlphaFoldDB" id="Q3ATV4"/>
<dbReference type="InterPro" id="IPR010982">
    <property type="entry name" value="Lambda_DNA-bd_dom_sf"/>
</dbReference>
<evidence type="ECO:0000313" key="2">
    <source>
        <dbReference type="EMBL" id="ABB27571.1"/>
    </source>
</evidence>
<gene>
    <name evidence="2" type="ordered locus">Cag_0295</name>
</gene>
<dbReference type="KEGG" id="cch:Cag_0295"/>
<accession>Q3ATV4</accession>
<dbReference type="eggNOG" id="COG2522">
    <property type="taxonomic scope" value="Bacteria"/>
</dbReference>
<dbReference type="GO" id="GO:0003677">
    <property type="term" value="F:DNA binding"/>
    <property type="evidence" value="ECO:0007669"/>
    <property type="project" value="InterPro"/>
</dbReference>
<dbReference type="Gene3D" id="1.10.260.40">
    <property type="entry name" value="lambda repressor-like DNA-binding domains"/>
    <property type="match status" value="1"/>
</dbReference>
<protein>
    <submittedName>
        <fullName evidence="2">Transcriptional regulator-like protein</fullName>
    </submittedName>
</protein>
<feature type="domain" description="HTH cro/C1-type" evidence="1">
    <location>
        <begin position="44"/>
        <end position="64"/>
    </location>
</feature>
<dbReference type="PANTHER" id="PTHR40730">
    <property type="entry name" value="TRANSCRIPTIONAL REGULATOR PROTEIN-LIKE PROTEIN"/>
    <property type="match status" value="1"/>
</dbReference>
<dbReference type="PROSITE" id="PS50943">
    <property type="entry name" value="HTH_CROC1"/>
    <property type="match status" value="1"/>
</dbReference>
<dbReference type="HOGENOM" id="CLU_133047_1_0_10"/>
<evidence type="ECO:0000259" key="1">
    <source>
        <dbReference type="PROSITE" id="PS50943"/>
    </source>
</evidence>
<dbReference type="InterPro" id="IPR001387">
    <property type="entry name" value="Cro/C1-type_HTH"/>
</dbReference>
<dbReference type="EMBL" id="CP000108">
    <property type="protein sequence ID" value="ABB27571.1"/>
    <property type="molecule type" value="Genomic_DNA"/>
</dbReference>